<name>A0A0E3W2S0_9FIRM</name>
<dbReference type="Pfam" id="PF01551">
    <property type="entry name" value="Peptidase_M23"/>
    <property type="match status" value="1"/>
</dbReference>
<keyword evidence="4" id="KW-1185">Reference proteome</keyword>
<dbReference type="RefSeq" id="WP_052729569.1">
    <property type="nucleotide sequence ID" value="NZ_CGIH01000009.1"/>
</dbReference>
<evidence type="ECO:0000313" key="3">
    <source>
        <dbReference type="EMBL" id="CFX16304.1"/>
    </source>
</evidence>
<dbReference type="EMBL" id="CGIH01000009">
    <property type="protein sequence ID" value="CFX16304.1"/>
    <property type="molecule type" value="Genomic_DNA"/>
</dbReference>
<dbReference type="InterPro" id="IPR011055">
    <property type="entry name" value="Dup_hybrid_motif"/>
</dbReference>
<reference evidence="3 4" key="1">
    <citation type="submission" date="2015-03" db="EMBL/GenBank/DDBJ databases">
        <authorList>
            <person name="Murphy D."/>
        </authorList>
    </citation>
    <scope>NUCLEOTIDE SEQUENCE [LARGE SCALE GENOMIC DNA]</scope>
    <source>
        <strain evidence="3 4">OL-4</strain>
    </source>
</reference>
<organism evidence="3 4">
    <name type="scientific">Syntrophomonas zehnderi OL-4</name>
    <dbReference type="NCBI Taxonomy" id="690567"/>
    <lineage>
        <taxon>Bacteria</taxon>
        <taxon>Bacillati</taxon>
        <taxon>Bacillota</taxon>
        <taxon>Clostridia</taxon>
        <taxon>Eubacteriales</taxon>
        <taxon>Syntrophomonadaceae</taxon>
        <taxon>Syntrophomonas</taxon>
    </lineage>
</organism>
<feature type="domain" description="M23ase beta-sheet core" evidence="2">
    <location>
        <begin position="75"/>
        <end position="175"/>
    </location>
</feature>
<dbReference type="Gene3D" id="2.70.70.10">
    <property type="entry name" value="Glucose Permease (Domain IIA)"/>
    <property type="match status" value="1"/>
</dbReference>
<gene>
    <name evidence="3" type="ORF">670</name>
</gene>
<evidence type="ECO:0000256" key="1">
    <source>
        <dbReference type="ARBA" id="ARBA00022729"/>
    </source>
</evidence>
<dbReference type="CDD" id="cd12797">
    <property type="entry name" value="M23_peptidase"/>
    <property type="match status" value="1"/>
</dbReference>
<dbReference type="STRING" id="690567.670"/>
<accession>A0A0E3W2S0</accession>
<dbReference type="GO" id="GO:0004222">
    <property type="term" value="F:metalloendopeptidase activity"/>
    <property type="evidence" value="ECO:0007669"/>
    <property type="project" value="TreeGrafter"/>
</dbReference>
<proteinExistence type="predicted"/>
<dbReference type="PANTHER" id="PTHR21666">
    <property type="entry name" value="PEPTIDASE-RELATED"/>
    <property type="match status" value="1"/>
</dbReference>
<evidence type="ECO:0000259" key="2">
    <source>
        <dbReference type="Pfam" id="PF01551"/>
    </source>
</evidence>
<dbReference type="OrthoDB" id="9809488at2"/>
<dbReference type="InterPro" id="IPR016047">
    <property type="entry name" value="M23ase_b-sheet_dom"/>
</dbReference>
<sequence>MDELNMSAKEQKDVVEKYRVIDFNFLIGFKPDQGTSAGDYEELYNGEMRWPVPGFHNISSPFGMRIHPIKKVPTMHYGIDIPAPEGINIVAPADGLVHSLSRSEAVGLTMEIDHGTNERGQRIKTRYCHLSDNVARPGQKVKAGEVVAKVGNTGYLTTGAHLHFEVYVDGVCHDPAIFFQTR</sequence>
<protein>
    <submittedName>
        <fullName evidence="3">Duplicated hybrid motif</fullName>
    </submittedName>
</protein>
<dbReference type="Proteomes" id="UP000045545">
    <property type="component" value="Unassembled WGS sequence"/>
</dbReference>
<evidence type="ECO:0000313" key="4">
    <source>
        <dbReference type="Proteomes" id="UP000045545"/>
    </source>
</evidence>
<dbReference type="SUPFAM" id="SSF51261">
    <property type="entry name" value="Duplicated hybrid motif"/>
    <property type="match status" value="1"/>
</dbReference>
<dbReference type="PANTHER" id="PTHR21666:SF289">
    <property type="entry name" value="L-ALA--D-GLU ENDOPEPTIDASE"/>
    <property type="match status" value="1"/>
</dbReference>
<keyword evidence="1" id="KW-0732">Signal</keyword>
<dbReference type="AlphaFoldDB" id="A0A0E3W2S0"/>
<dbReference type="InterPro" id="IPR050570">
    <property type="entry name" value="Cell_wall_metabolism_enzyme"/>
</dbReference>